<reference evidence="8 9" key="1">
    <citation type="submission" date="2017-12" db="EMBL/GenBank/DDBJ databases">
        <title>Complete genome sequence of Herbivorax saccincola GGR1, a novel Cellulosome-producing hydrolytic bacterium in a thermophilic biogas plant, established by Illumina and Nanopore MinION sequencing.</title>
        <authorList>
            <person name="Pechtl A."/>
            <person name="Ruckert C."/>
            <person name="Koeck D.E."/>
            <person name="Maus I."/>
            <person name="Winkler A."/>
            <person name="Kalinowski J."/>
            <person name="Puhler A."/>
            <person name="Schwarz W.W."/>
            <person name="Zverlov V.V."/>
            <person name="Schluter A."/>
            <person name="Liebl W."/>
        </authorList>
    </citation>
    <scope>NUCLEOTIDE SEQUENCE [LARGE SCALE GENOMIC DNA]</scope>
    <source>
        <strain evidence="9">SR1</strain>
    </source>
</reference>
<comment type="cofactor">
    <cofactor evidence="1 7">
        <name>pyridoxal 5'-phosphate</name>
        <dbReference type="ChEBI" id="CHEBI:597326"/>
    </cofactor>
</comment>
<keyword evidence="2 7" id="KW-0663">Pyridoxal phosphate</keyword>
<sequence>MKIGNVFKHSISTKVVHGSKYYDPQTGAVSFPIYQSATFRHPGLYQTTGYDYSRLQNPTREELENTIANIENGKFGFAFSSGMAAISTILSLFSPGDHIIVSDDFYGGTYRLFEEIYKKYGMEFSYVDTSKIQDIEKAVKNNSKGFFIETPSNPMMKVTDLKKVSEFAKDRGMLLIVDNTFFQSGFVPIKM</sequence>
<evidence type="ECO:0000256" key="2">
    <source>
        <dbReference type="ARBA" id="ARBA00022898"/>
    </source>
</evidence>
<evidence type="ECO:0000313" key="8">
    <source>
        <dbReference type="EMBL" id="AUG57311.1"/>
    </source>
</evidence>
<comment type="similarity">
    <text evidence="7">Belongs to the trans-sulfuration enzymes family.</text>
</comment>
<dbReference type="GO" id="GO:0019346">
    <property type="term" value="P:transsulfuration"/>
    <property type="evidence" value="ECO:0007669"/>
    <property type="project" value="InterPro"/>
</dbReference>
<dbReference type="EMBL" id="CP025197">
    <property type="protein sequence ID" value="AUG57311.1"/>
    <property type="molecule type" value="Genomic_DNA"/>
</dbReference>
<keyword evidence="8" id="KW-0456">Lyase</keyword>
<dbReference type="GO" id="GO:0047982">
    <property type="term" value="F:homocysteine desulfhydrase activity"/>
    <property type="evidence" value="ECO:0007669"/>
    <property type="project" value="UniProtKB-EC"/>
</dbReference>
<evidence type="ECO:0000256" key="3">
    <source>
        <dbReference type="ARBA" id="ARBA00047175"/>
    </source>
</evidence>
<dbReference type="GO" id="GO:0005737">
    <property type="term" value="C:cytoplasm"/>
    <property type="evidence" value="ECO:0007669"/>
    <property type="project" value="TreeGrafter"/>
</dbReference>
<organism evidence="8 9">
    <name type="scientific">Acetivibrio saccincola</name>
    <dbReference type="NCBI Taxonomy" id="1677857"/>
    <lineage>
        <taxon>Bacteria</taxon>
        <taxon>Bacillati</taxon>
        <taxon>Bacillota</taxon>
        <taxon>Clostridia</taxon>
        <taxon>Eubacteriales</taxon>
        <taxon>Oscillospiraceae</taxon>
        <taxon>Acetivibrio</taxon>
    </lineage>
</organism>
<dbReference type="SUPFAM" id="SSF53383">
    <property type="entry name" value="PLP-dependent transferases"/>
    <property type="match status" value="1"/>
</dbReference>
<dbReference type="GO" id="GO:0018826">
    <property type="term" value="F:methionine gamma-lyase activity"/>
    <property type="evidence" value="ECO:0007669"/>
    <property type="project" value="UniProtKB-EC"/>
</dbReference>
<dbReference type="Gene3D" id="3.40.640.10">
    <property type="entry name" value="Type I PLP-dependent aspartate aminotransferase-like (Major domain)"/>
    <property type="match status" value="1"/>
</dbReference>
<dbReference type="Proteomes" id="UP000233534">
    <property type="component" value="Chromosome"/>
</dbReference>
<evidence type="ECO:0000256" key="5">
    <source>
        <dbReference type="ARBA" id="ARBA00048780"/>
    </source>
</evidence>
<evidence type="ECO:0000313" key="9">
    <source>
        <dbReference type="Proteomes" id="UP000233534"/>
    </source>
</evidence>
<dbReference type="FunFam" id="3.40.640.10:FF:000046">
    <property type="entry name" value="Cystathionine gamma-lyase"/>
    <property type="match status" value="1"/>
</dbReference>
<dbReference type="EC" id="4.4.1.2" evidence="3"/>
<evidence type="ECO:0000256" key="7">
    <source>
        <dbReference type="RuleBase" id="RU362118"/>
    </source>
</evidence>
<gene>
    <name evidence="8" type="primary">mccB</name>
    <name evidence="8" type="ORF">HVS_06970</name>
</gene>
<keyword evidence="9" id="KW-1185">Reference proteome</keyword>
<dbReference type="PANTHER" id="PTHR11808">
    <property type="entry name" value="TRANS-SULFURATION ENZYME FAMILY MEMBER"/>
    <property type="match status" value="1"/>
</dbReference>
<name>A0A2K9EL51_9FIRM</name>
<dbReference type="Pfam" id="PF01053">
    <property type="entry name" value="Cys_Met_Meta_PP"/>
    <property type="match status" value="1"/>
</dbReference>
<dbReference type="InterPro" id="IPR000277">
    <property type="entry name" value="Cys/Met-Metab_PyrdxlP-dep_enz"/>
</dbReference>
<accession>A0A2K9EL51</accession>
<comment type="catalytic activity">
    <reaction evidence="6">
        <text>L-methionine + H2O = methanethiol + 2-oxobutanoate + NH4(+)</text>
        <dbReference type="Rhea" id="RHEA:23800"/>
        <dbReference type="ChEBI" id="CHEBI:15377"/>
        <dbReference type="ChEBI" id="CHEBI:16007"/>
        <dbReference type="ChEBI" id="CHEBI:16763"/>
        <dbReference type="ChEBI" id="CHEBI:28938"/>
        <dbReference type="ChEBI" id="CHEBI:57844"/>
        <dbReference type="EC" id="4.4.1.11"/>
    </reaction>
    <physiologicalReaction direction="left-to-right" evidence="6">
        <dbReference type="Rhea" id="RHEA:23801"/>
    </physiologicalReaction>
</comment>
<dbReference type="KEGG" id="hsc:HVS_06970"/>
<dbReference type="PANTHER" id="PTHR11808:SF90">
    <property type="entry name" value="CYSTATHIONINE GAMMA-SYNTHASE"/>
    <property type="match status" value="1"/>
</dbReference>
<dbReference type="InterPro" id="IPR015421">
    <property type="entry name" value="PyrdxlP-dep_Trfase_major"/>
</dbReference>
<protein>
    <recommendedName>
        <fullName evidence="3">homocysteine desulfhydrase</fullName>
        <ecNumber evidence="3">4.4.1.2</ecNumber>
    </recommendedName>
    <alternativeName>
        <fullName evidence="4">Homocysteine desulfhydrase</fullName>
    </alternativeName>
</protein>
<dbReference type="InterPro" id="IPR015424">
    <property type="entry name" value="PyrdxlP-dep_Trfase"/>
</dbReference>
<dbReference type="AlphaFoldDB" id="A0A2K9EL51"/>
<proteinExistence type="inferred from homology"/>
<evidence type="ECO:0000256" key="4">
    <source>
        <dbReference type="ARBA" id="ARBA00047199"/>
    </source>
</evidence>
<evidence type="ECO:0000256" key="1">
    <source>
        <dbReference type="ARBA" id="ARBA00001933"/>
    </source>
</evidence>
<evidence type="ECO:0000256" key="6">
    <source>
        <dbReference type="ARBA" id="ARBA00052699"/>
    </source>
</evidence>
<dbReference type="GO" id="GO:0030170">
    <property type="term" value="F:pyridoxal phosphate binding"/>
    <property type="evidence" value="ECO:0007669"/>
    <property type="project" value="InterPro"/>
</dbReference>
<comment type="catalytic activity">
    <reaction evidence="5">
        <text>L-homocysteine + H2O = 2-oxobutanoate + hydrogen sulfide + NH4(+) + H(+)</text>
        <dbReference type="Rhea" id="RHEA:14501"/>
        <dbReference type="ChEBI" id="CHEBI:15377"/>
        <dbReference type="ChEBI" id="CHEBI:15378"/>
        <dbReference type="ChEBI" id="CHEBI:16763"/>
        <dbReference type="ChEBI" id="CHEBI:28938"/>
        <dbReference type="ChEBI" id="CHEBI:29919"/>
        <dbReference type="ChEBI" id="CHEBI:58199"/>
        <dbReference type="EC" id="4.4.1.2"/>
    </reaction>
    <physiologicalReaction direction="left-to-right" evidence="5">
        <dbReference type="Rhea" id="RHEA:14502"/>
    </physiologicalReaction>
</comment>